<dbReference type="Pfam" id="PF01226">
    <property type="entry name" value="Form_Nir_trans"/>
    <property type="match status" value="1"/>
</dbReference>
<keyword evidence="3" id="KW-1003">Cell membrane</keyword>
<dbReference type="EMBL" id="LR134238">
    <property type="protein sequence ID" value="VED13328.1"/>
    <property type="molecule type" value="Genomic_DNA"/>
</dbReference>
<keyword evidence="4" id="KW-0997">Cell inner membrane</keyword>
<sequence length="141" mass="15598">MGLNVLQTADHKVHHTFIEAVCLGILANLMVCLAVWMSYSGRSLMDKAFIMVLPVAMFVASGFEHSIANMFMIPMGIVIRDFASPEFWTAVGSAPENFSHLTVMNFITDNLIPVTIGNIIGGGLLVGLTYWVIYLRENDHH</sequence>
<dbReference type="GO" id="GO:0005886">
    <property type="term" value="C:plasma membrane"/>
    <property type="evidence" value="ECO:0007669"/>
    <property type="project" value="UniProtKB-SubCell"/>
</dbReference>
<keyword evidence="5 10" id="KW-0812">Transmembrane</keyword>
<evidence type="ECO:0000313" key="12">
    <source>
        <dbReference type="Proteomes" id="UP000271797"/>
    </source>
</evidence>
<keyword evidence="7 10" id="KW-0472">Membrane</keyword>
<dbReference type="PROSITE" id="PS01006">
    <property type="entry name" value="FORMATE_NITRITE_TP_2"/>
    <property type="match status" value="1"/>
</dbReference>
<proteinExistence type="inferred from homology"/>
<dbReference type="InterPro" id="IPR000292">
    <property type="entry name" value="For/NO2_transpt"/>
</dbReference>
<evidence type="ECO:0000256" key="3">
    <source>
        <dbReference type="ARBA" id="ARBA00022475"/>
    </source>
</evidence>
<evidence type="ECO:0000256" key="2">
    <source>
        <dbReference type="ARBA" id="ARBA00022448"/>
    </source>
</evidence>
<evidence type="ECO:0000256" key="7">
    <source>
        <dbReference type="ARBA" id="ARBA00023136"/>
    </source>
</evidence>
<dbReference type="InterPro" id="IPR023271">
    <property type="entry name" value="Aquaporin-like"/>
</dbReference>
<organism evidence="11 12">
    <name type="scientific">Escherichia coli</name>
    <dbReference type="NCBI Taxonomy" id="562"/>
    <lineage>
        <taxon>Bacteria</taxon>
        <taxon>Pseudomonadati</taxon>
        <taxon>Pseudomonadota</taxon>
        <taxon>Gammaproteobacteria</taxon>
        <taxon>Enterobacterales</taxon>
        <taxon>Enterobacteriaceae</taxon>
        <taxon>Escherichia</taxon>
    </lineage>
</organism>
<evidence type="ECO:0000256" key="1">
    <source>
        <dbReference type="ARBA" id="ARBA00004429"/>
    </source>
</evidence>
<comment type="catalytic activity">
    <reaction evidence="8">
        <text>formate(in) = formate(out)</text>
        <dbReference type="Rhea" id="RHEA:29679"/>
        <dbReference type="ChEBI" id="CHEBI:15740"/>
    </reaction>
</comment>
<comment type="subcellular location">
    <subcellularLocation>
        <location evidence="1">Cell inner membrane</location>
        <topology evidence="1">Multi-pass membrane protein</topology>
    </subcellularLocation>
</comment>
<evidence type="ECO:0000256" key="8">
    <source>
        <dbReference type="ARBA" id="ARBA00035914"/>
    </source>
</evidence>
<evidence type="ECO:0000313" key="11">
    <source>
        <dbReference type="EMBL" id="VED13328.1"/>
    </source>
</evidence>
<comment type="similarity">
    <text evidence="9">Belongs to the FNT transporter (TC 1.A.16) family.</text>
</comment>
<evidence type="ECO:0000256" key="9">
    <source>
        <dbReference type="ARBA" id="ARBA00049660"/>
    </source>
</evidence>
<dbReference type="GO" id="GO:0015499">
    <property type="term" value="F:formate transmembrane transporter activity"/>
    <property type="evidence" value="ECO:0007669"/>
    <property type="project" value="TreeGrafter"/>
</dbReference>
<dbReference type="AlphaFoldDB" id="A0A3S4KTL0"/>
<feature type="transmembrane region" description="Helical" evidence="10">
    <location>
        <begin position="16"/>
        <end position="36"/>
    </location>
</feature>
<dbReference type="PANTHER" id="PTHR30520:SF10">
    <property type="entry name" value="FORMATE CHANNEL FOCA-RELATED"/>
    <property type="match status" value="1"/>
</dbReference>
<dbReference type="Gene3D" id="1.20.1080.10">
    <property type="entry name" value="Glycerol uptake facilitator protein"/>
    <property type="match status" value="1"/>
</dbReference>
<protein>
    <submittedName>
        <fullName evidence="11">Formate transporter 1</fullName>
    </submittedName>
</protein>
<dbReference type="PANTHER" id="PTHR30520">
    <property type="entry name" value="FORMATE TRANSPORTER-RELATED"/>
    <property type="match status" value="1"/>
</dbReference>
<dbReference type="InterPro" id="IPR024002">
    <property type="entry name" value="For/NO2_transpt_CS"/>
</dbReference>
<name>A0A3S4KTL0_ECOLX</name>
<dbReference type="Proteomes" id="UP000271797">
    <property type="component" value="Chromosome"/>
</dbReference>
<accession>A0A3S4KTL0</accession>
<keyword evidence="2" id="KW-0813">Transport</keyword>
<feature type="transmembrane region" description="Helical" evidence="10">
    <location>
        <begin position="48"/>
        <end position="68"/>
    </location>
</feature>
<keyword evidence="6 10" id="KW-1133">Transmembrane helix</keyword>
<evidence type="ECO:0000256" key="10">
    <source>
        <dbReference type="SAM" id="Phobius"/>
    </source>
</evidence>
<evidence type="ECO:0000256" key="6">
    <source>
        <dbReference type="ARBA" id="ARBA00022989"/>
    </source>
</evidence>
<feature type="transmembrane region" description="Helical" evidence="10">
    <location>
        <begin position="111"/>
        <end position="133"/>
    </location>
</feature>
<gene>
    <name evidence="11" type="primary">focA_1</name>
    <name evidence="11" type="ORF">NCTC9044_04203</name>
</gene>
<evidence type="ECO:0000256" key="5">
    <source>
        <dbReference type="ARBA" id="ARBA00022692"/>
    </source>
</evidence>
<evidence type="ECO:0000256" key="4">
    <source>
        <dbReference type="ARBA" id="ARBA00022519"/>
    </source>
</evidence>
<reference evidence="11 12" key="1">
    <citation type="submission" date="2018-12" db="EMBL/GenBank/DDBJ databases">
        <authorList>
            <consortium name="Pathogen Informatics"/>
        </authorList>
    </citation>
    <scope>NUCLEOTIDE SEQUENCE [LARGE SCALE GENOMIC DNA]</scope>
    <source>
        <strain evidence="11 12">NCTC9044</strain>
    </source>
</reference>